<dbReference type="PANTHER" id="PTHR30441:SF8">
    <property type="entry name" value="DUF748 DOMAIN-CONTAINING PROTEIN"/>
    <property type="match status" value="1"/>
</dbReference>
<evidence type="ECO:0000313" key="3">
    <source>
        <dbReference type="Proteomes" id="UP000238157"/>
    </source>
</evidence>
<name>A0A2T0WVR7_9BACT</name>
<keyword evidence="1" id="KW-1133">Transmembrane helix</keyword>
<feature type="transmembrane region" description="Helical" evidence="1">
    <location>
        <begin position="6"/>
        <end position="29"/>
    </location>
</feature>
<comment type="caution">
    <text evidence="2">The sequence shown here is derived from an EMBL/GenBank/DDBJ whole genome shotgun (WGS) entry which is preliminary data.</text>
</comment>
<dbReference type="RefSeq" id="WP_106132002.1">
    <property type="nucleotide sequence ID" value="NZ_PVTR01000001.1"/>
</dbReference>
<dbReference type="InterPro" id="IPR052894">
    <property type="entry name" value="AsmA-related"/>
</dbReference>
<dbReference type="AlphaFoldDB" id="A0A2T0WVR7"/>
<dbReference type="EMBL" id="PVTR01000001">
    <property type="protein sequence ID" value="PRY90786.1"/>
    <property type="molecule type" value="Genomic_DNA"/>
</dbReference>
<proteinExistence type="predicted"/>
<keyword evidence="1" id="KW-0472">Membrane</keyword>
<reference evidence="2 3" key="1">
    <citation type="submission" date="2018-03" db="EMBL/GenBank/DDBJ databases">
        <title>Genomic Encyclopedia of Archaeal and Bacterial Type Strains, Phase II (KMG-II): from individual species to whole genera.</title>
        <authorList>
            <person name="Goeker M."/>
        </authorList>
    </citation>
    <scope>NUCLEOTIDE SEQUENCE [LARGE SCALE GENOMIC DNA]</scope>
    <source>
        <strain evidence="2 3">DSM 27929</strain>
    </source>
</reference>
<dbReference type="PANTHER" id="PTHR30441">
    <property type="entry name" value="DUF748 DOMAIN-CONTAINING PROTEIN"/>
    <property type="match status" value="1"/>
</dbReference>
<keyword evidence="1" id="KW-0812">Transmembrane</keyword>
<dbReference type="GO" id="GO:0090313">
    <property type="term" value="P:regulation of protein targeting to membrane"/>
    <property type="evidence" value="ECO:0007669"/>
    <property type="project" value="TreeGrafter"/>
</dbReference>
<dbReference type="Proteomes" id="UP000238157">
    <property type="component" value="Unassembled WGS sequence"/>
</dbReference>
<dbReference type="OrthoDB" id="1489065at2"/>
<evidence type="ECO:0000256" key="1">
    <source>
        <dbReference type="SAM" id="Phobius"/>
    </source>
</evidence>
<sequence length="1043" mass="118453">MKRKYIWWSVAIVFTVLIVIPSLGVFLLYKNQRQLTQKAIVSLNESIQGELGVRDSYISPFKNFPYISIDLQDVVLFEEKGQYEDTIMTVQDIYVGFDVMDIINGNYTVKSIRLSSGELNLFSDASGKLNLLKAIAMEDTPQKEEGGMDLALSSVQLNNIILTHQDQSNNSSIEINIADSQTSLKIADEHMFVDIKGALIVDLYQNGEPSFFNYKHINLELVLDYDQNLELVSVQKSKVELEEAVFELSGKASLANELDLDLKLSGEKPDFSLIGAFLPNETAEVLKKYENEGEVFFIGSVNGKAGNGNVPKISVEFGCDNAYFLNQSSDKKIDQLRFTGFFTNGKDRNLKTSEFQLLNFNARPEEGTFQGRLIIRDFENPFIKVNLNADLDLAFLGQFFEIENLQGISGQVIVNMDFDELIDLEAGIGSVSDIQNSLQSELIIKDLNFAFPNLPYPIHQMNAYAFMKDGNLKLDKLNFKILDSDFSIDGSLNDFPAVLHGEPDIVKVNLKASANKIDLGQLLPEDSSMTEVISDFRVKLAFESTGNQLRDFKHLPIGEFFVEDFHAKLKHYPHEFHDFDVDILIGEQELIIKEFTGMLDTTDFRFTGRIDNYPKWFEEKTVGVSNVEFDLESDYIAVKDLLSYQGVNYLPEDYRDEQISQVKVKGRVALNYDEIFQSADLYLDRLQGRMKLHPLKLEDFKGRVHFENQYLLVENFEGKMGTSDFKINMGYNLSDSLKTQKNFFSINANRLDLDALLGFDSVEKEVNHEEAFNIFEVPFSDMDFSANISKMNYHTFWLDDVTFKGRTTQNHYIYVDTLGLKAADGSLGIKGYFNGSDPAKIYFNSTMKAQKLDLDKLLVKFDNFGQDVMINENLHGLVSGTIESNFLVHPDLTPIIEKSEAKMELTVYQGRLVKFAPLQAMGEYFKDRNLSNVRFDTLQNTFELKEGVLNIPKMNINTSLGFIELSGKQSLDMNMDYFIRIPLGLVTQVGFRSLFGGKSREEVDADQEDDIIKRDPNSRVRFVNVTMSGTPDDYKVGLGRDKN</sequence>
<evidence type="ECO:0000313" key="2">
    <source>
        <dbReference type="EMBL" id="PRY90786.1"/>
    </source>
</evidence>
<gene>
    <name evidence="2" type="ORF">CLW00_101452</name>
</gene>
<dbReference type="GO" id="GO:0005886">
    <property type="term" value="C:plasma membrane"/>
    <property type="evidence" value="ECO:0007669"/>
    <property type="project" value="TreeGrafter"/>
</dbReference>
<keyword evidence="3" id="KW-1185">Reference proteome</keyword>
<protein>
    <submittedName>
        <fullName evidence="2">AsmA-like protein</fullName>
    </submittedName>
</protein>
<organism evidence="2 3">
    <name type="scientific">Mongoliibacter ruber</name>
    <dbReference type="NCBI Taxonomy" id="1750599"/>
    <lineage>
        <taxon>Bacteria</taxon>
        <taxon>Pseudomonadati</taxon>
        <taxon>Bacteroidota</taxon>
        <taxon>Cytophagia</taxon>
        <taxon>Cytophagales</taxon>
        <taxon>Cyclobacteriaceae</taxon>
        <taxon>Mongoliibacter</taxon>
    </lineage>
</organism>
<accession>A0A2T0WVR7</accession>